<dbReference type="RefSeq" id="WP_065694989.1">
    <property type="nucleotide sequence ID" value="NZ_LMVK01000008.1"/>
</dbReference>
<dbReference type="Pfam" id="PF14072">
    <property type="entry name" value="DndB"/>
    <property type="match status" value="1"/>
</dbReference>
<dbReference type="AlphaFoldDB" id="A0A822VDD4"/>
<dbReference type="CDD" id="cd16413">
    <property type="entry name" value="DGQHR_domain"/>
    <property type="match status" value="1"/>
</dbReference>
<dbReference type="InterPro" id="IPR017642">
    <property type="entry name" value="DNA_S_mod_DndB"/>
</dbReference>
<dbReference type="InterPro" id="IPR017601">
    <property type="entry name" value="DGQHR-contain_dom"/>
</dbReference>
<dbReference type="NCBIfam" id="TIGR03187">
    <property type="entry name" value="DGQHR"/>
    <property type="match status" value="1"/>
</dbReference>
<comment type="caution">
    <text evidence="1">The sequence shown here is derived from an EMBL/GenBank/DDBJ whole genome shotgun (WGS) entry which is preliminary data.</text>
</comment>
<gene>
    <name evidence="1" type="ORF">AGR4A_pAt10490</name>
</gene>
<accession>A0A822VDD4</accession>
<dbReference type="Proteomes" id="UP000192074">
    <property type="component" value="Unassembled WGS sequence"/>
</dbReference>
<evidence type="ECO:0000313" key="1">
    <source>
        <dbReference type="EMBL" id="CVI25111.1"/>
    </source>
</evidence>
<proteinExistence type="predicted"/>
<organism evidence="1 2">
    <name type="scientific">Agrobacterium tumefaciens str. B6</name>
    <dbReference type="NCBI Taxonomy" id="1183423"/>
    <lineage>
        <taxon>Bacteria</taxon>
        <taxon>Pseudomonadati</taxon>
        <taxon>Pseudomonadota</taxon>
        <taxon>Alphaproteobacteria</taxon>
        <taxon>Hyphomicrobiales</taxon>
        <taxon>Rhizobiaceae</taxon>
        <taxon>Rhizobium/Agrobacterium group</taxon>
        <taxon>Agrobacterium</taxon>
        <taxon>Agrobacterium tumefaciens complex</taxon>
    </lineage>
</organism>
<reference evidence="1 2" key="1">
    <citation type="submission" date="2016-01" db="EMBL/GenBank/DDBJ databases">
        <authorList>
            <person name="Regsiter A."/>
            <person name="william w."/>
        </authorList>
    </citation>
    <scope>NUCLEOTIDE SEQUENCE [LARGE SCALE GENOMIC DNA]</scope>
    <source>
        <strain evidence="1 2">B6</strain>
    </source>
</reference>
<evidence type="ECO:0000313" key="2">
    <source>
        <dbReference type="Proteomes" id="UP000192074"/>
    </source>
</evidence>
<dbReference type="EMBL" id="FCNL01000040">
    <property type="protein sequence ID" value="CVI25111.1"/>
    <property type="molecule type" value="Genomic_DNA"/>
</dbReference>
<sequence>MDGLVSGEELRSVAARRATTVDEKVVSASNSDALAMKILAEEADGWTVSKRNMRSVRMARPKPADRQLEDDVWSLLYRMGFNTLNADRNFRLPIDERAPSRQIDIFAKDNETVFIVECTHARDTAPKSVKALIDKIGAIRENVIKIVHSHFGKEPRLKVKFAIATRNIDLRSADRQRAEEAKIALITESDLDYFRKLTDILKTAARYQFLGRYLEGEKVEGLRTEVPATKGKVGQTTFYNFLISPHDLLRLAYISHMSKSSNADLSTYQRMVKPTRLKSIGQYLDAGGTFPTNIVVNIKHEGLRFDITQSFGDTATGILTLPGQYGSAWVIDGQHRLYGYAYASRVKERDNSVVSVLAYENMAIRDEIQMFVDINTQQVKVSRNLVNEIVSSLDINHSDPRKRLEAMCARITLRLDSDKHSPVKDRILTVAQEKNNVRCLTLTSLADGIAENNLIGNVTKSGKEYVLQPGPLSELSSSPQLTLDKAAETLAAYLREFAQGVPEHWALGDAKGGYLCTNLGIRALLTLFRKLIQFSERDGTRVVALDAEDIVERIRALIAPVIRYFRTADQADVARFRNRGSSLLSVSQNCLQLMAIIYEAVPSFDIKEVKDYLDSQDAEGTKRAKDMIDDINRILFDDVLSTLKQKYGEVRDAWWMQGVPKPVRNDCDRNFNENNGEHERWRYLFLINYADIVLYGDNWELFKDHYNFYGKGPKASLVRWISKINKARTVTHHAEKGPLSRDQVEYVERVYELVKRHIKDRVPVDPKERVLIELETVPTAA</sequence>
<name>A0A822VDD4_AGRTU</name>
<evidence type="ECO:0008006" key="3">
    <source>
        <dbReference type="Google" id="ProtNLM"/>
    </source>
</evidence>
<protein>
    <recommendedName>
        <fullName evidence="3">DGQHR domain-containing protein</fullName>
    </recommendedName>
</protein>